<protein>
    <submittedName>
        <fullName evidence="1">Uncharacterized protein</fullName>
    </submittedName>
</protein>
<dbReference type="EMBL" id="QQBC01000015">
    <property type="protein sequence ID" value="RDI60420.1"/>
    <property type="molecule type" value="Genomic_DNA"/>
</dbReference>
<name>A0A370HQ18_9NOCA</name>
<sequence>MTQHHPAAVAALRRWEDAGAIWRVIGRRGGTLVIGLYECTGGDEVDRIVSDDPDLLRFVAEREG</sequence>
<evidence type="ECO:0000313" key="2">
    <source>
        <dbReference type="Proteomes" id="UP000254869"/>
    </source>
</evidence>
<dbReference type="Proteomes" id="UP000254869">
    <property type="component" value="Unassembled WGS sequence"/>
</dbReference>
<evidence type="ECO:0000313" key="1">
    <source>
        <dbReference type="EMBL" id="RDI60420.1"/>
    </source>
</evidence>
<organism evidence="1 2">
    <name type="scientific">Nocardia pseudobrasiliensis</name>
    <dbReference type="NCBI Taxonomy" id="45979"/>
    <lineage>
        <taxon>Bacteria</taxon>
        <taxon>Bacillati</taxon>
        <taxon>Actinomycetota</taxon>
        <taxon>Actinomycetes</taxon>
        <taxon>Mycobacteriales</taxon>
        <taxon>Nocardiaceae</taxon>
        <taxon>Nocardia</taxon>
    </lineage>
</organism>
<comment type="caution">
    <text evidence="1">The sequence shown here is derived from an EMBL/GenBank/DDBJ whole genome shotgun (WGS) entry which is preliminary data.</text>
</comment>
<accession>A0A370HQ18</accession>
<dbReference type="AlphaFoldDB" id="A0A370HQ18"/>
<keyword evidence="2" id="KW-1185">Reference proteome</keyword>
<reference evidence="1 2" key="1">
    <citation type="submission" date="2018-07" db="EMBL/GenBank/DDBJ databases">
        <title>Genomic Encyclopedia of Type Strains, Phase IV (KMG-IV): sequencing the most valuable type-strain genomes for metagenomic binning, comparative biology and taxonomic classification.</title>
        <authorList>
            <person name="Goeker M."/>
        </authorList>
    </citation>
    <scope>NUCLEOTIDE SEQUENCE [LARGE SCALE GENOMIC DNA]</scope>
    <source>
        <strain evidence="1 2">DSM 44290</strain>
    </source>
</reference>
<dbReference type="RefSeq" id="WP_068009168.1">
    <property type="nucleotide sequence ID" value="NZ_QQBC01000015.1"/>
</dbReference>
<proteinExistence type="predicted"/>
<gene>
    <name evidence="1" type="ORF">DFR76_11548</name>
</gene>